<gene>
    <name evidence="1" type="ORF">I8751_25340</name>
</gene>
<protein>
    <submittedName>
        <fullName evidence="1">Uncharacterized protein</fullName>
    </submittedName>
</protein>
<dbReference type="AlphaFoldDB" id="A0A8J7HHF6"/>
<comment type="caution">
    <text evidence="1">The sequence shown here is derived from an EMBL/GenBank/DDBJ whole genome shotgun (WGS) entry which is preliminary data.</text>
</comment>
<name>A0A8J7HHF6_9CYAN</name>
<keyword evidence="2" id="KW-1185">Reference proteome</keyword>
<evidence type="ECO:0000313" key="1">
    <source>
        <dbReference type="EMBL" id="MBH8555608.1"/>
    </source>
</evidence>
<sequence>MNNFSFYQPLSTSNLPSNPLPNTFPSSPIVIPNNNLGNLYPAPVFLLPESSGLRA</sequence>
<reference evidence="1 2" key="1">
    <citation type="journal article" date="2021" name="Int. J. Syst. Evol. Microbiol.">
        <title>Amazonocrinis nigriterrae gen. nov., sp. nov., Atlanticothrix silvestris gen. nov., sp. nov. and Dendronalium phyllosphericum gen. nov., sp. nov., nostocacean cyanobacteria from Brazilian environments.</title>
        <authorList>
            <person name="Alvarenga D.O."/>
            <person name="Andreote A.P.D."/>
            <person name="Branco L.H.Z."/>
            <person name="Delbaje E."/>
            <person name="Cruz R.B."/>
            <person name="Varani A.M."/>
            <person name="Fiore M.F."/>
        </authorList>
    </citation>
    <scope>NUCLEOTIDE SEQUENCE [LARGE SCALE GENOMIC DNA]</scope>
    <source>
        <strain evidence="1 2">CENA357</strain>
    </source>
</reference>
<dbReference type="Proteomes" id="UP000599391">
    <property type="component" value="Unassembled WGS sequence"/>
</dbReference>
<organism evidence="1 2">
    <name type="scientific">Atlanticothrix silvestris CENA357</name>
    <dbReference type="NCBI Taxonomy" id="1725252"/>
    <lineage>
        <taxon>Bacteria</taxon>
        <taxon>Bacillati</taxon>
        <taxon>Cyanobacteriota</taxon>
        <taxon>Cyanophyceae</taxon>
        <taxon>Nostocales</taxon>
        <taxon>Nodulariaceae</taxon>
        <taxon>Atlanticothrix</taxon>
        <taxon>Atlanticothrix silvestris</taxon>
    </lineage>
</organism>
<evidence type="ECO:0000313" key="2">
    <source>
        <dbReference type="Proteomes" id="UP000599391"/>
    </source>
</evidence>
<dbReference type="EMBL" id="JAECZB010000096">
    <property type="protein sequence ID" value="MBH8555608.1"/>
    <property type="molecule type" value="Genomic_DNA"/>
</dbReference>
<proteinExistence type="predicted"/>
<accession>A0A8J7HHF6</accession>